<dbReference type="AlphaFoldDB" id="A0A8H4WPZ2"/>
<gene>
    <name evidence="14" type="ORF">FGADI_11845</name>
</gene>
<dbReference type="Gene3D" id="3.30.1360.70">
    <property type="entry name" value="Arginyl tRNA synthetase N-terminal domain"/>
    <property type="match status" value="1"/>
</dbReference>
<keyword evidence="6 9" id="KW-0648">Protein biosynthesis</keyword>
<evidence type="ECO:0000256" key="4">
    <source>
        <dbReference type="ARBA" id="ARBA00022741"/>
    </source>
</evidence>
<dbReference type="EC" id="6.1.1.19" evidence="2"/>
<evidence type="ECO:0000313" key="15">
    <source>
        <dbReference type="Proteomes" id="UP000604273"/>
    </source>
</evidence>
<feature type="signal peptide" evidence="12">
    <location>
        <begin position="1"/>
        <end position="25"/>
    </location>
</feature>
<comment type="caution">
    <text evidence="14">The sequence shown here is derived from an EMBL/GenBank/DDBJ whole genome shotgun (WGS) entry which is preliminary data.</text>
</comment>
<keyword evidence="3 9" id="KW-0436">Ligase</keyword>
<evidence type="ECO:0000256" key="10">
    <source>
        <dbReference type="SAM" id="MobiDB-lite"/>
    </source>
</evidence>
<dbReference type="GO" id="GO:0032543">
    <property type="term" value="P:mitochondrial translation"/>
    <property type="evidence" value="ECO:0007669"/>
    <property type="project" value="TreeGrafter"/>
</dbReference>
<keyword evidence="7 9" id="KW-0030">Aminoacyl-tRNA synthetase</keyword>
<keyword evidence="12" id="KW-0732">Signal</keyword>
<dbReference type="InterPro" id="IPR001278">
    <property type="entry name" value="Arg-tRNA-ligase"/>
</dbReference>
<dbReference type="GO" id="GO:0005524">
    <property type="term" value="F:ATP binding"/>
    <property type="evidence" value="ECO:0007669"/>
    <property type="project" value="UniProtKB-KW"/>
</dbReference>
<keyword evidence="11" id="KW-0472">Membrane</keyword>
<proteinExistence type="inferred from homology"/>
<dbReference type="PANTHER" id="PTHR11956">
    <property type="entry name" value="ARGINYL-TRNA SYNTHETASE"/>
    <property type="match status" value="1"/>
</dbReference>
<feature type="compositionally biased region" description="Basic and acidic residues" evidence="10">
    <location>
        <begin position="222"/>
        <end position="247"/>
    </location>
</feature>
<evidence type="ECO:0000256" key="11">
    <source>
        <dbReference type="SAM" id="Phobius"/>
    </source>
</evidence>
<sequence length="952" mass="106867">MLSLQFSRTTRLLICFNLPFFVVTTRDYEDSRILTGDHYLRARYDFSFLCLDLAPPAIQKGCPVSRSGTILHQAVYSLLITGHKYWVAVCLDEDFSGKEPRLAHGNKGEDNDAHEDPITSHHIRQKFIEILCTCYPGLIILRHRLEMMASLKTINYNSRLFDKAESFLADPIIDPETSLYGELQQGLRGDISTLRSLRAIEALCTQMRDISVHLEQLSESYNETRRGSDDDSGGNRRNSDNADRDEGTSGNSKIQRITAASFALSILNLVAQIYASKLEKNGDSSSSGYITLVVILNVLFFLGVLWYLRSTIAIIVAMAATTCSVSGIESLLGKAGLNTPIPEYPGADVVHNPQDIFRVYLADIIQKLLGCDKQIAYDAIQTSNITGMGDLIVVAPKLRLRDTKPEDLVIDLAGRLPVSPPFGCPVKDGIRLQIFSSPNTLSRLLLPYINDRAASYGYDVSLGLTDSAVPGSPKKKLVVEFSSPNMASEFQVSHLRSTLIGAYIANIHASMGWDVVKTNYLGDWGKQIGLLAAGWQRFGSEEEFAKQPLRHLLEVNHKIQDLFKPEVEECKNAKAKNLDTTEIESRGLYAERDIFFKKMEDQEPEAIAIWQRFRDATVKDYTESYAQLGVTFDEYSGESQATAESIAEVEQTLKEKGVYEGHDGSWKIDFSKHDAKGLSVAVVRYRNGTTSYLLRDLAAVFDRFKKHSFDKMIYVVAMEQEMHFHRVTKTLELMGRHDLAQRIQHVSFAKINGLPEELKDSKLLSDYLDGCRSMAHASLGEEEEGSFHVDKSEKSVEQLGLAGLFIQDHYHKRNTSYTSDSKKMVQFEGDTGAAIQDCYARLSKKLESGPTSFDYTELDYASLEEEDYAELLRILLQYPDAAHGSFRTLEPSFIVVYLSRLIDQLTCTLDDDDEKDWTGLDTASEARYALYENARQVFENALRLLGVSPWSP</sequence>
<dbReference type="InterPro" id="IPR008909">
    <property type="entry name" value="DALR_anticod-bd"/>
</dbReference>
<dbReference type="Gene3D" id="3.40.50.620">
    <property type="entry name" value="HUPs"/>
    <property type="match status" value="1"/>
</dbReference>
<dbReference type="SUPFAM" id="SSF55190">
    <property type="entry name" value="Arginyl-tRNA synthetase (ArgRS), N-terminal 'additional' domain"/>
    <property type="match status" value="1"/>
</dbReference>
<evidence type="ECO:0000256" key="12">
    <source>
        <dbReference type="SAM" id="SignalP"/>
    </source>
</evidence>
<dbReference type="Pfam" id="PF05746">
    <property type="entry name" value="DALR_1"/>
    <property type="match status" value="1"/>
</dbReference>
<dbReference type="OrthoDB" id="68056at2759"/>
<dbReference type="GO" id="GO:0006420">
    <property type="term" value="P:arginyl-tRNA aminoacylation"/>
    <property type="evidence" value="ECO:0007669"/>
    <property type="project" value="InterPro"/>
</dbReference>
<evidence type="ECO:0000256" key="7">
    <source>
        <dbReference type="ARBA" id="ARBA00023146"/>
    </source>
</evidence>
<evidence type="ECO:0000259" key="13">
    <source>
        <dbReference type="SMART" id="SM00836"/>
    </source>
</evidence>
<reference evidence="14" key="2">
    <citation type="submission" date="2020-05" db="EMBL/GenBank/DDBJ databases">
        <authorList>
            <person name="Kim H.-S."/>
            <person name="Proctor R.H."/>
            <person name="Brown D.W."/>
        </authorList>
    </citation>
    <scope>NUCLEOTIDE SEQUENCE</scope>
    <source>
        <strain evidence="14">NRRL 45417</strain>
    </source>
</reference>
<dbReference type="Gene3D" id="1.10.730.10">
    <property type="entry name" value="Isoleucyl-tRNA Synthetase, Domain 1"/>
    <property type="match status" value="1"/>
</dbReference>
<evidence type="ECO:0000256" key="8">
    <source>
        <dbReference type="ARBA" id="ARBA00049339"/>
    </source>
</evidence>
<evidence type="ECO:0000256" key="3">
    <source>
        <dbReference type="ARBA" id="ARBA00022598"/>
    </source>
</evidence>
<dbReference type="InterPro" id="IPR036695">
    <property type="entry name" value="Arg-tRNA-synth_N_sf"/>
</dbReference>
<dbReference type="PRINTS" id="PR01038">
    <property type="entry name" value="TRNASYNTHARG"/>
</dbReference>
<comment type="similarity">
    <text evidence="1 9">Belongs to the class-I aminoacyl-tRNA synthetase family.</text>
</comment>
<evidence type="ECO:0000256" key="6">
    <source>
        <dbReference type="ARBA" id="ARBA00022917"/>
    </source>
</evidence>
<dbReference type="InterPro" id="IPR009080">
    <property type="entry name" value="tRNAsynth_Ia_anticodon-bd"/>
</dbReference>
<feature type="transmembrane region" description="Helical" evidence="11">
    <location>
        <begin position="287"/>
        <end position="308"/>
    </location>
</feature>
<keyword evidence="11" id="KW-0812">Transmembrane</keyword>
<keyword evidence="15" id="KW-1185">Reference proteome</keyword>
<dbReference type="SMART" id="SM00836">
    <property type="entry name" value="DALR_1"/>
    <property type="match status" value="1"/>
</dbReference>
<dbReference type="GO" id="GO:0004814">
    <property type="term" value="F:arginine-tRNA ligase activity"/>
    <property type="evidence" value="ECO:0007669"/>
    <property type="project" value="UniProtKB-EC"/>
</dbReference>
<evidence type="ECO:0000313" key="14">
    <source>
        <dbReference type="EMBL" id="KAF4945589.1"/>
    </source>
</evidence>
<organism evidence="14 15">
    <name type="scientific">Fusarium gaditjirri</name>
    <dbReference type="NCBI Taxonomy" id="282569"/>
    <lineage>
        <taxon>Eukaryota</taxon>
        <taxon>Fungi</taxon>
        <taxon>Dikarya</taxon>
        <taxon>Ascomycota</taxon>
        <taxon>Pezizomycotina</taxon>
        <taxon>Sordariomycetes</taxon>
        <taxon>Hypocreomycetidae</taxon>
        <taxon>Hypocreales</taxon>
        <taxon>Nectriaceae</taxon>
        <taxon>Fusarium</taxon>
        <taxon>Fusarium nisikadoi species complex</taxon>
    </lineage>
</organism>
<protein>
    <recommendedName>
        <fullName evidence="2">arginine--tRNA ligase</fullName>
        <ecNumber evidence="2">6.1.1.19</ecNumber>
    </recommendedName>
</protein>
<dbReference type="SUPFAM" id="SSF52374">
    <property type="entry name" value="Nucleotidylyl transferase"/>
    <property type="match status" value="1"/>
</dbReference>
<feature type="chain" id="PRO_5034339140" description="arginine--tRNA ligase" evidence="12">
    <location>
        <begin position="26"/>
        <end position="952"/>
    </location>
</feature>
<accession>A0A8H4WPZ2</accession>
<dbReference type="PANTHER" id="PTHR11956:SF11">
    <property type="entry name" value="ARGININE--TRNA LIGASE, MITOCHONDRIAL-RELATED"/>
    <property type="match status" value="1"/>
</dbReference>
<evidence type="ECO:0000256" key="1">
    <source>
        <dbReference type="ARBA" id="ARBA00005594"/>
    </source>
</evidence>
<dbReference type="InterPro" id="IPR035684">
    <property type="entry name" value="ArgRS_core"/>
</dbReference>
<name>A0A8H4WPZ2_9HYPO</name>
<dbReference type="InterPro" id="IPR014729">
    <property type="entry name" value="Rossmann-like_a/b/a_fold"/>
</dbReference>
<dbReference type="EMBL" id="JABFAI010000364">
    <property type="protein sequence ID" value="KAF4945589.1"/>
    <property type="molecule type" value="Genomic_DNA"/>
</dbReference>
<keyword evidence="5 9" id="KW-0067">ATP-binding</keyword>
<feature type="transmembrane region" description="Helical" evidence="11">
    <location>
        <begin position="257"/>
        <end position="275"/>
    </location>
</feature>
<keyword evidence="11" id="KW-1133">Transmembrane helix</keyword>
<reference evidence="14" key="1">
    <citation type="journal article" date="2020" name="BMC Genomics">
        <title>Correction to: Identification and distribution of gene clusters required for synthesis of sphingolipid metabolism inhibitors in diverse species of the filamentous fungus Fusarium.</title>
        <authorList>
            <person name="Kim H.S."/>
            <person name="Lohmar J.M."/>
            <person name="Busman M."/>
            <person name="Brown D.W."/>
            <person name="Naumann T.A."/>
            <person name="Divon H.H."/>
            <person name="Lysoe E."/>
            <person name="Uhlig S."/>
            <person name="Proctor R.H."/>
        </authorList>
    </citation>
    <scope>NUCLEOTIDE SEQUENCE</scope>
    <source>
        <strain evidence="14">NRRL 45417</strain>
    </source>
</reference>
<dbReference type="Proteomes" id="UP000604273">
    <property type="component" value="Unassembled WGS sequence"/>
</dbReference>
<feature type="domain" description="DALR anticodon binding" evidence="13">
    <location>
        <begin position="835"/>
        <end position="949"/>
    </location>
</feature>
<evidence type="ECO:0000256" key="9">
    <source>
        <dbReference type="RuleBase" id="RU363038"/>
    </source>
</evidence>
<comment type="catalytic activity">
    <reaction evidence="8">
        <text>tRNA(Arg) + L-arginine + ATP = L-arginyl-tRNA(Arg) + AMP + diphosphate</text>
        <dbReference type="Rhea" id="RHEA:20301"/>
        <dbReference type="Rhea" id="RHEA-COMP:9658"/>
        <dbReference type="Rhea" id="RHEA-COMP:9673"/>
        <dbReference type="ChEBI" id="CHEBI:30616"/>
        <dbReference type="ChEBI" id="CHEBI:32682"/>
        <dbReference type="ChEBI" id="CHEBI:33019"/>
        <dbReference type="ChEBI" id="CHEBI:78442"/>
        <dbReference type="ChEBI" id="CHEBI:78513"/>
        <dbReference type="ChEBI" id="CHEBI:456215"/>
        <dbReference type="EC" id="6.1.1.19"/>
    </reaction>
</comment>
<keyword evidence="4 9" id="KW-0547">Nucleotide-binding</keyword>
<dbReference type="GO" id="GO:0005739">
    <property type="term" value="C:mitochondrion"/>
    <property type="evidence" value="ECO:0007669"/>
    <property type="project" value="TreeGrafter"/>
</dbReference>
<feature type="region of interest" description="Disordered" evidence="10">
    <location>
        <begin position="221"/>
        <end position="252"/>
    </location>
</feature>
<dbReference type="Pfam" id="PF00750">
    <property type="entry name" value="tRNA-synt_1d"/>
    <property type="match status" value="1"/>
</dbReference>
<evidence type="ECO:0000256" key="2">
    <source>
        <dbReference type="ARBA" id="ARBA00012837"/>
    </source>
</evidence>
<dbReference type="SUPFAM" id="SSF47323">
    <property type="entry name" value="Anticodon-binding domain of a subclass of class I aminoacyl-tRNA synthetases"/>
    <property type="match status" value="1"/>
</dbReference>
<evidence type="ECO:0000256" key="5">
    <source>
        <dbReference type="ARBA" id="ARBA00022840"/>
    </source>
</evidence>